<evidence type="ECO:0008006" key="5">
    <source>
        <dbReference type="Google" id="ProtNLM"/>
    </source>
</evidence>
<evidence type="ECO:0000313" key="3">
    <source>
        <dbReference type="EMBL" id="GAA3391770.1"/>
    </source>
</evidence>
<comment type="caution">
    <text evidence="3">The sequence shown here is derived from an EMBL/GenBank/DDBJ whole genome shotgun (WGS) entry which is preliminary data.</text>
</comment>
<reference evidence="4" key="1">
    <citation type="journal article" date="2019" name="Int. J. Syst. Evol. Microbiol.">
        <title>The Global Catalogue of Microorganisms (GCM) 10K type strain sequencing project: providing services to taxonomists for standard genome sequencing and annotation.</title>
        <authorList>
            <consortium name="The Broad Institute Genomics Platform"/>
            <consortium name="The Broad Institute Genome Sequencing Center for Infectious Disease"/>
            <person name="Wu L."/>
            <person name="Ma J."/>
        </authorList>
    </citation>
    <scope>NUCLEOTIDE SEQUENCE [LARGE SCALE GENOMIC DNA]</scope>
    <source>
        <strain evidence="4">JCM 9458</strain>
    </source>
</reference>
<dbReference type="SUPFAM" id="SSF82171">
    <property type="entry name" value="DPP6 N-terminal domain-like"/>
    <property type="match status" value="1"/>
</dbReference>
<feature type="transmembrane region" description="Helical" evidence="2">
    <location>
        <begin position="70"/>
        <end position="93"/>
    </location>
</feature>
<proteinExistence type="predicted"/>
<organism evidence="3 4">
    <name type="scientific">Cryptosporangium minutisporangium</name>
    <dbReference type="NCBI Taxonomy" id="113569"/>
    <lineage>
        <taxon>Bacteria</taxon>
        <taxon>Bacillati</taxon>
        <taxon>Actinomycetota</taxon>
        <taxon>Actinomycetes</taxon>
        <taxon>Cryptosporangiales</taxon>
        <taxon>Cryptosporangiaceae</taxon>
        <taxon>Cryptosporangium</taxon>
    </lineage>
</organism>
<dbReference type="Gene3D" id="2.130.10.10">
    <property type="entry name" value="YVTN repeat-like/Quinoprotein amine dehydrogenase"/>
    <property type="match status" value="2"/>
</dbReference>
<keyword evidence="4" id="KW-1185">Reference proteome</keyword>
<accession>A0ABP6T2W0</accession>
<evidence type="ECO:0000256" key="2">
    <source>
        <dbReference type="SAM" id="Phobius"/>
    </source>
</evidence>
<feature type="region of interest" description="Disordered" evidence="1">
    <location>
        <begin position="33"/>
        <end position="62"/>
    </location>
</feature>
<feature type="transmembrane region" description="Helical" evidence="2">
    <location>
        <begin position="6"/>
        <end position="26"/>
    </location>
</feature>
<protein>
    <recommendedName>
        <fullName evidence="5">WD40 repeat domain-containing protein</fullName>
    </recommendedName>
</protein>
<gene>
    <name evidence="3" type="ORF">GCM10020369_50930</name>
</gene>
<dbReference type="RefSeq" id="WP_345730728.1">
    <property type="nucleotide sequence ID" value="NZ_BAAAYN010000034.1"/>
</dbReference>
<dbReference type="InterPro" id="IPR015943">
    <property type="entry name" value="WD40/YVTN_repeat-like_dom_sf"/>
</dbReference>
<keyword evidence="2" id="KW-1133">Transmembrane helix</keyword>
<evidence type="ECO:0000313" key="4">
    <source>
        <dbReference type="Proteomes" id="UP001501676"/>
    </source>
</evidence>
<sequence>MVSISPWFFVACVAVFVGVLALGLVVRSRRPPFPPGPGPEPGPHPGPPLGPHPGSQPGPPPRAGWSTGRLLLVAAAAFVLVLVLVGVVAFAAWRSLPPRSQAEHRIQTGAGSIRELVVSPRGGEFAVATDRGSVQIRSVRDGTARLRLEISTNDEIHLAYSADGSLLAIGVDEGVSVRDVATGQERVRIPRAEGDVHAVALSDDGRQVAFSDETHFWIADLAEPNTRRQLRVGPPLILPVFLAFGPAGSWVAGWQQLAGADLELFDPATSKTIRTVGNAVSTASFSRDRRTVLVHERGGIDRLVRYDTATGEQIGEPVPHDPSGTPPIALRPDGGQFATADAGVGVEIWNAADGRRLGEPLTFGEPPLPLPITALAYSTDGRSLLVAFFDQVEIFDAP</sequence>
<evidence type="ECO:0000256" key="1">
    <source>
        <dbReference type="SAM" id="MobiDB-lite"/>
    </source>
</evidence>
<dbReference type="EMBL" id="BAAAYN010000034">
    <property type="protein sequence ID" value="GAA3391770.1"/>
    <property type="molecule type" value="Genomic_DNA"/>
</dbReference>
<keyword evidence="2" id="KW-0472">Membrane</keyword>
<keyword evidence="2" id="KW-0812">Transmembrane</keyword>
<dbReference type="Proteomes" id="UP001501676">
    <property type="component" value="Unassembled WGS sequence"/>
</dbReference>
<name>A0ABP6T2W0_9ACTN</name>